<proteinExistence type="predicted"/>
<organism evidence="2 3">
    <name type="scientific">Schizothecium vesticola</name>
    <dbReference type="NCBI Taxonomy" id="314040"/>
    <lineage>
        <taxon>Eukaryota</taxon>
        <taxon>Fungi</taxon>
        <taxon>Dikarya</taxon>
        <taxon>Ascomycota</taxon>
        <taxon>Pezizomycotina</taxon>
        <taxon>Sordariomycetes</taxon>
        <taxon>Sordariomycetidae</taxon>
        <taxon>Sordariales</taxon>
        <taxon>Schizotheciaceae</taxon>
        <taxon>Schizothecium</taxon>
    </lineage>
</organism>
<feature type="signal peptide" evidence="1">
    <location>
        <begin position="1"/>
        <end position="23"/>
    </location>
</feature>
<protein>
    <submittedName>
        <fullName evidence="2">Uncharacterized protein</fullName>
    </submittedName>
</protein>
<comment type="caution">
    <text evidence="2">The sequence shown here is derived from an EMBL/GenBank/DDBJ whole genome shotgun (WGS) entry which is preliminary data.</text>
</comment>
<gene>
    <name evidence="2" type="ORF">B0T18DRAFT_139642</name>
</gene>
<name>A0AA40EUQ6_9PEZI</name>
<reference evidence="2" key="1">
    <citation type="submission" date="2023-06" db="EMBL/GenBank/DDBJ databases">
        <title>Genome-scale phylogeny and comparative genomics of the fungal order Sordariales.</title>
        <authorList>
            <consortium name="Lawrence Berkeley National Laboratory"/>
            <person name="Hensen N."/>
            <person name="Bonometti L."/>
            <person name="Westerberg I."/>
            <person name="Brannstrom I.O."/>
            <person name="Guillou S."/>
            <person name="Cros-Aarteil S."/>
            <person name="Calhoun S."/>
            <person name="Haridas S."/>
            <person name="Kuo A."/>
            <person name="Mondo S."/>
            <person name="Pangilinan J."/>
            <person name="Riley R."/>
            <person name="LaButti K."/>
            <person name="Andreopoulos B."/>
            <person name="Lipzen A."/>
            <person name="Chen C."/>
            <person name="Yanf M."/>
            <person name="Daum C."/>
            <person name="Ng V."/>
            <person name="Clum A."/>
            <person name="Steindorff A."/>
            <person name="Ohm R."/>
            <person name="Martin F."/>
            <person name="Silar P."/>
            <person name="Natvig D."/>
            <person name="Lalanne C."/>
            <person name="Gautier V."/>
            <person name="Ament-velasquez S.L."/>
            <person name="Kruys A."/>
            <person name="Hutchinson M.I."/>
            <person name="Powell A.J."/>
            <person name="Barry K."/>
            <person name="Miller A.N."/>
            <person name="Grigoriev I.V."/>
            <person name="Debuchy R."/>
            <person name="Gladieux P."/>
            <person name="Thoren M.H."/>
            <person name="Johannesson H."/>
        </authorList>
    </citation>
    <scope>NUCLEOTIDE SEQUENCE</scope>
    <source>
        <strain evidence="2">SMH3187-1</strain>
    </source>
</reference>
<sequence>MAQRAQLARLLVALAAFSCLSNALPSKCIRGLLVLNTQSDIDVLWDCAETSYVNNIPLGSETFKGDVMVGPNITGTFTLANYGRVNGSAIAENNPALEKIVLLETKGYLGQMFNALIVRNIPQLKSFVLEKYSPGVLQSNVSFHNLPTLEDLDVGPLVSVRRIDLVNLPRLTYLTETKREVVPFLPPGPRHLNIDNVGFFSIDGFFETTWCSGDRNTPLSTYRARGLPNVYNLTFSLAGADSVEIQGNGQLAMSIQNGEGTCGITPSEFSMEFGNLLVSGLSELSRYWRHDTSFRSKRQEVGSLRLGNFTAVANNFTSLSLDFEGLRGLHVVDNPKLDTLLFRLDAAAQYDWTNIVITGNPLLKLNSTVSTQSSNRTLVPSLIWPARDTSSMVFEGSFDNAFFQPFIDLGTDKAKRPRVLKKFSVTSSQPLNCSKLNELRKLGVLKGEYSCQGQTVADESRAGRDIGLGIGSALTIAAILWGL</sequence>
<evidence type="ECO:0000256" key="1">
    <source>
        <dbReference type="SAM" id="SignalP"/>
    </source>
</evidence>
<accession>A0AA40EUQ6</accession>
<keyword evidence="3" id="KW-1185">Reference proteome</keyword>
<dbReference type="EMBL" id="JAUKUD010000004">
    <property type="protein sequence ID" value="KAK0745913.1"/>
    <property type="molecule type" value="Genomic_DNA"/>
</dbReference>
<dbReference type="AlphaFoldDB" id="A0AA40EUQ6"/>
<keyword evidence="1" id="KW-0732">Signal</keyword>
<dbReference type="Proteomes" id="UP001172155">
    <property type="component" value="Unassembled WGS sequence"/>
</dbReference>
<evidence type="ECO:0000313" key="3">
    <source>
        <dbReference type="Proteomes" id="UP001172155"/>
    </source>
</evidence>
<evidence type="ECO:0000313" key="2">
    <source>
        <dbReference type="EMBL" id="KAK0745913.1"/>
    </source>
</evidence>
<feature type="chain" id="PRO_5041448312" evidence="1">
    <location>
        <begin position="24"/>
        <end position="483"/>
    </location>
</feature>